<reference evidence="3 4" key="1">
    <citation type="submission" date="2018-05" db="EMBL/GenBank/DDBJ databases">
        <title>Coraliomargarita sinensis sp. nov., isolated from a marine solar saltern.</title>
        <authorList>
            <person name="Zhou L.Y."/>
        </authorList>
    </citation>
    <scope>NUCLEOTIDE SEQUENCE [LARGE SCALE GENOMIC DNA]</scope>
    <source>
        <strain evidence="3 4">WN38</strain>
    </source>
</reference>
<sequence length="152" mass="16521">MRKIFLLLCLPLFLLLGACTTLDRDQEKPKVDLVGITKTDSDSDALQFTIRLRILNPNATPIKLGGLYYELSLDGLEVITGTANNLPTIEGYSDAVVSVRSAAGLINSVRLASRLMESSGNKLPYSLRVKLGSSSRWLPATTITETGTIPIR</sequence>
<evidence type="ECO:0000259" key="2">
    <source>
        <dbReference type="SMART" id="SM00769"/>
    </source>
</evidence>
<protein>
    <recommendedName>
        <fullName evidence="2">Water stress and hypersensitive response domain-containing protein</fullName>
    </recommendedName>
</protein>
<dbReference type="PROSITE" id="PS51257">
    <property type="entry name" value="PROKAR_LIPOPROTEIN"/>
    <property type="match status" value="1"/>
</dbReference>
<dbReference type="Pfam" id="PF03168">
    <property type="entry name" value="LEA_2"/>
    <property type="match status" value="1"/>
</dbReference>
<accession>A0A317ZH61</accession>
<evidence type="ECO:0000313" key="4">
    <source>
        <dbReference type="Proteomes" id="UP000247099"/>
    </source>
</evidence>
<dbReference type="Proteomes" id="UP000247099">
    <property type="component" value="Unassembled WGS sequence"/>
</dbReference>
<keyword evidence="1" id="KW-0732">Signal</keyword>
<dbReference type="Gene3D" id="2.60.40.1820">
    <property type="match status" value="1"/>
</dbReference>
<gene>
    <name evidence="3" type="ORF">DDZ13_06380</name>
</gene>
<dbReference type="AlphaFoldDB" id="A0A317ZH61"/>
<dbReference type="OrthoDB" id="6196336at2"/>
<organism evidence="3 4">
    <name type="scientific">Coraliomargarita sinensis</name>
    <dbReference type="NCBI Taxonomy" id="2174842"/>
    <lineage>
        <taxon>Bacteria</taxon>
        <taxon>Pseudomonadati</taxon>
        <taxon>Verrucomicrobiota</taxon>
        <taxon>Opitutia</taxon>
        <taxon>Puniceicoccales</taxon>
        <taxon>Coraliomargaritaceae</taxon>
        <taxon>Coraliomargarita</taxon>
    </lineage>
</organism>
<feature type="chain" id="PRO_5016292490" description="Water stress and hypersensitive response domain-containing protein" evidence="1">
    <location>
        <begin position="19"/>
        <end position="152"/>
    </location>
</feature>
<dbReference type="InterPro" id="IPR004864">
    <property type="entry name" value="LEA_2"/>
</dbReference>
<dbReference type="SMART" id="SM00769">
    <property type="entry name" value="WHy"/>
    <property type="match status" value="1"/>
</dbReference>
<dbReference type="InParanoid" id="A0A317ZH61"/>
<keyword evidence="4" id="KW-1185">Reference proteome</keyword>
<dbReference type="EMBL" id="QHJQ01000003">
    <property type="protein sequence ID" value="PXA04790.1"/>
    <property type="molecule type" value="Genomic_DNA"/>
</dbReference>
<dbReference type="GO" id="GO:0009269">
    <property type="term" value="P:response to desiccation"/>
    <property type="evidence" value="ECO:0007669"/>
    <property type="project" value="InterPro"/>
</dbReference>
<feature type="domain" description="Water stress and hypersensitive response" evidence="2">
    <location>
        <begin position="31"/>
        <end position="146"/>
    </location>
</feature>
<evidence type="ECO:0000313" key="3">
    <source>
        <dbReference type="EMBL" id="PXA04790.1"/>
    </source>
</evidence>
<name>A0A317ZH61_9BACT</name>
<evidence type="ECO:0000256" key="1">
    <source>
        <dbReference type="SAM" id="SignalP"/>
    </source>
</evidence>
<dbReference type="InterPro" id="IPR013990">
    <property type="entry name" value="WHy-dom"/>
</dbReference>
<proteinExistence type="predicted"/>
<feature type="signal peptide" evidence="1">
    <location>
        <begin position="1"/>
        <end position="18"/>
    </location>
</feature>
<comment type="caution">
    <text evidence="3">The sequence shown here is derived from an EMBL/GenBank/DDBJ whole genome shotgun (WGS) entry which is preliminary data.</text>
</comment>
<dbReference type="RefSeq" id="WP_110130596.1">
    <property type="nucleotide sequence ID" value="NZ_QHJQ01000003.1"/>
</dbReference>
<dbReference type="SUPFAM" id="SSF117070">
    <property type="entry name" value="LEA14-like"/>
    <property type="match status" value="1"/>
</dbReference>